<dbReference type="KEGG" id="otk:C6570_17265"/>
<feature type="transmembrane region" description="Helical" evidence="10">
    <location>
        <begin position="6"/>
        <end position="27"/>
    </location>
</feature>
<evidence type="ECO:0000256" key="9">
    <source>
        <dbReference type="PROSITE-ProRule" id="PRU01193"/>
    </source>
</evidence>
<evidence type="ECO:0000259" key="12">
    <source>
        <dbReference type="PROSITE" id="PS51846"/>
    </source>
</evidence>
<dbReference type="InterPro" id="IPR036318">
    <property type="entry name" value="FAD-bd_PCMH-like_sf"/>
</dbReference>
<feature type="transmembrane region" description="Helical" evidence="10">
    <location>
        <begin position="57"/>
        <end position="77"/>
    </location>
</feature>
<evidence type="ECO:0000256" key="4">
    <source>
        <dbReference type="ARBA" id="ARBA00022737"/>
    </source>
</evidence>
<evidence type="ECO:0000256" key="10">
    <source>
        <dbReference type="SAM" id="Phobius"/>
    </source>
</evidence>
<gene>
    <name evidence="13" type="ORF">C6570_17265</name>
</gene>
<evidence type="ECO:0000313" key="14">
    <source>
        <dbReference type="Proteomes" id="UP000239709"/>
    </source>
</evidence>
<dbReference type="Pfam" id="PF00571">
    <property type="entry name" value="CBS"/>
    <property type="match status" value="1"/>
</dbReference>
<dbReference type="PROSITE" id="PS51846">
    <property type="entry name" value="CNNM"/>
    <property type="match status" value="1"/>
</dbReference>
<dbReference type="OrthoDB" id="9797674at2"/>
<evidence type="ECO:0000256" key="3">
    <source>
        <dbReference type="ARBA" id="ARBA00022692"/>
    </source>
</evidence>
<dbReference type="InterPro" id="IPR044751">
    <property type="entry name" value="Ion_transp-like_CBS"/>
</dbReference>
<keyword evidence="6 8" id="KW-0129">CBS domain</keyword>
<name>A0A2S0MJB0_9BURK</name>
<evidence type="ECO:0000256" key="6">
    <source>
        <dbReference type="ARBA" id="ARBA00023122"/>
    </source>
</evidence>
<organism evidence="13 14">
    <name type="scientific">Ottowia oryzae</name>
    <dbReference type="NCBI Taxonomy" id="2109914"/>
    <lineage>
        <taxon>Bacteria</taxon>
        <taxon>Pseudomonadati</taxon>
        <taxon>Pseudomonadota</taxon>
        <taxon>Betaproteobacteria</taxon>
        <taxon>Burkholderiales</taxon>
        <taxon>Comamonadaceae</taxon>
        <taxon>Ottowia</taxon>
    </lineage>
</organism>
<dbReference type="InterPro" id="IPR002550">
    <property type="entry name" value="CNNM"/>
</dbReference>
<evidence type="ECO:0000256" key="8">
    <source>
        <dbReference type="PROSITE-ProRule" id="PRU00703"/>
    </source>
</evidence>
<dbReference type="GO" id="GO:0005886">
    <property type="term" value="C:plasma membrane"/>
    <property type="evidence" value="ECO:0007669"/>
    <property type="project" value="UniProtKB-SubCell"/>
</dbReference>
<feature type="domain" description="CBS" evidence="11">
    <location>
        <begin position="284"/>
        <end position="344"/>
    </location>
</feature>
<dbReference type="Pfam" id="PF03471">
    <property type="entry name" value="CorC_HlyC"/>
    <property type="match status" value="1"/>
</dbReference>
<evidence type="ECO:0008006" key="15">
    <source>
        <dbReference type="Google" id="ProtNLM"/>
    </source>
</evidence>
<evidence type="ECO:0000313" key="13">
    <source>
        <dbReference type="EMBL" id="AVO35773.1"/>
    </source>
</evidence>
<dbReference type="SUPFAM" id="SSF54631">
    <property type="entry name" value="CBS-domain pair"/>
    <property type="match status" value="1"/>
</dbReference>
<comment type="subcellular location">
    <subcellularLocation>
        <location evidence="1">Cell membrane</location>
        <topology evidence="1">Multi-pass membrane protein</topology>
    </subcellularLocation>
</comment>
<dbReference type="PANTHER" id="PTHR43099">
    <property type="entry name" value="UPF0053 PROTEIN YRKA"/>
    <property type="match status" value="1"/>
</dbReference>
<proteinExistence type="predicted"/>
<sequence>MGFVENLLIILALIGASAFFSVAEMSLAASRRLRLRHLADEGDARALRVLRVQEQPGFYFTTVQIGVNAIAILGGIVGEGLFSPTFESFLRGWMPEATATTLAFTASVALVTSLFVVFADLVPKRLGMADPERMAMRVIGPMDKVLWAFKPVVWLYNKCSDLILRLIGLPTQRDERITPDDILALAEAGTQAGVIDRPEQMVIENVFELDTRSVTSAMTPRDRIAWLSHDDTDEAVRARIAAEPFSTYPVCDGELDRVLGYVDAKDLFQRVLSNRPIHLTEEGLLHKVVAVPDQLSLSEVLHQFRQQHEDFAIIVNEYSTVVGVVTLNDVMSTVMGDLVTPEDEEMIVRRDDGSWLIDGHTPVTDVQRALDLGDLPDADQYDTLAGFLMAMLRRVPRRTDFVDWGGFRFEVMDVDNYRIDQVLVTRSKAGDSGGASGAPPN</sequence>
<accession>A0A2S0MJB0</accession>
<dbReference type="PANTHER" id="PTHR43099:SF5">
    <property type="entry name" value="HLYC_CORC FAMILY TRANSPORTER"/>
    <property type="match status" value="1"/>
</dbReference>
<evidence type="ECO:0000256" key="2">
    <source>
        <dbReference type="ARBA" id="ARBA00022475"/>
    </source>
</evidence>
<reference evidence="13 14" key="1">
    <citation type="submission" date="2018-03" db="EMBL/GenBank/DDBJ databases">
        <title>Genome sequencing of Ottowia sp.</title>
        <authorList>
            <person name="Kim S.-J."/>
            <person name="Heo J."/>
            <person name="Kwon S.-W."/>
        </authorList>
    </citation>
    <scope>NUCLEOTIDE SEQUENCE [LARGE SCALE GENOMIC DNA]</scope>
    <source>
        <strain evidence="13 14">KADR8-3</strain>
    </source>
</reference>
<evidence type="ECO:0000256" key="5">
    <source>
        <dbReference type="ARBA" id="ARBA00022989"/>
    </source>
</evidence>
<feature type="domain" description="CNNM transmembrane" evidence="12">
    <location>
        <begin position="1"/>
        <end position="199"/>
    </location>
</feature>
<dbReference type="Gene3D" id="3.10.580.10">
    <property type="entry name" value="CBS-domain"/>
    <property type="match status" value="1"/>
</dbReference>
<dbReference type="SMART" id="SM01091">
    <property type="entry name" value="CorC_HlyC"/>
    <property type="match status" value="1"/>
</dbReference>
<dbReference type="Proteomes" id="UP000239709">
    <property type="component" value="Chromosome"/>
</dbReference>
<keyword evidence="7 9" id="KW-0472">Membrane</keyword>
<keyword evidence="5 9" id="KW-1133">Transmembrane helix</keyword>
<keyword evidence="3 9" id="KW-0812">Transmembrane</keyword>
<dbReference type="RefSeq" id="WP_106704318.1">
    <property type="nucleotide sequence ID" value="NZ_CP027666.1"/>
</dbReference>
<protein>
    <recommendedName>
        <fullName evidence="15">HlyC/CorC family transporter</fullName>
    </recommendedName>
</protein>
<dbReference type="GO" id="GO:0050660">
    <property type="term" value="F:flavin adenine dinucleotide binding"/>
    <property type="evidence" value="ECO:0007669"/>
    <property type="project" value="InterPro"/>
</dbReference>
<dbReference type="PROSITE" id="PS51371">
    <property type="entry name" value="CBS"/>
    <property type="match status" value="2"/>
</dbReference>
<dbReference type="CDD" id="cd04590">
    <property type="entry name" value="CBS_pair_CorC_HlyC_assoc"/>
    <property type="match status" value="1"/>
</dbReference>
<dbReference type="Pfam" id="PF01595">
    <property type="entry name" value="CNNM"/>
    <property type="match status" value="1"/>
</dbReference>
<dbReference type="InterPro" id="IPR046342">
    <property type="entry name" value="CBS_dom_sf"/>
</dbReference>
<feature type="transmembrane region" description="Helical" evidence="10">
    <location>
        <begin position="97"/>
        <end position="118"/>
    </location>
</feature>
<dbReference type="SUPFAM" id="SSF56176">
    <property type="entry name" value="FAD-binding/transporter-associated domain-like"/>
    <property type="match status" value="1"/>
</dbReference>
<dbReference type="InterPro" id="IPR051676">
    <property type="entry name" value="UPF0053_domain"/>
</dbReference>
<keyword evidence="14" id="KW-1185">Reference proteome</keyword>
<keyword evidence="2" id="KW-1003">Cell membrane</keyword>
<dbReference type="AlphaFoldDB" id="A0A2S0MJB0"/>
<dbReference type="Gene3D" id="3.30.465.10">
    <property type="match status" value="1"/>
</dbReference>
<keyword evidence="4" id="KW-0677">Repeat</keyword>
<evidence type="ECO:0000259" key="11">
    <source>
        <dbReference type="PROSITE" id="PS51371"/>
    </source>
</evidence>
<dbReference type="InterPro" id="IPR016169">
    <property type="entry name" value="FAD-bd_PCMH_sub2"/>
</dbReference>
<dbReference type="InterPro" id="IPR000644">
    <property type="entry name" value="CBS_dom"/>
</dbReference>
<dbReference type="EMBL" id="CP027666">
    <property type="protein sequence ID" value="AVO35773.1"/>
    <property type="molecule type" value="Genomic_DNA"/>
</dbReference>
<evidence type="ECO:0000256" key="7">
    <source>
        <dbReference type="ARBA" id="ARBA00023136"/>
    </source>
</evidence>
<dbReference type="InterPro" id="IPR005170">
    <property type="entry name" value="Transptr-assoc_dom"/>
</dbReference>
<evidence type="ECO:0000256" key="1">
    <source>
        <dbReference type="ARBA" id="ARBA00004651"/>
    </source>
</evidence>
<feature type="domain" description="CBS" evidence="11">
    <location>
        <begin position="218"/>
        <end position="277"/>
    </location>
</feature>